<evidence type="ECO:0000259" key="14">
    <source>
        <dbReference type="Pfam" id="PF02163"/>
    </source>
</evidence>
<organism evidence="15 16">
    <name type="scientific">Pseudoleptotrichia goodfellowii F0264</name>
    <dbReference type="NCBI Taxonomy" id="596323"/>
    <lineage>
        <taxon>Bacteria</taxon>
        <taxon>Fusobacteriati</taxon>
        <taxon>Fusobacteriota</taxon>
        <taxon>Fusobacteriia</taxon>
        <taxon>Fusobacteriales</taxon>
        <taxon>Leptotrichiaceae</taxon>
        <taxon>Pseudoleptotrichia</taxon>
    </lineage>
</organism>
<keyword evidence="11" id="KW-0482">Metalloprotease</keyword>
<dbReference type="GO" id="GO:0046872">
    <property type="term" value="F:metal ion binding"/>
    <property type="evidence" value="ECO:0007669"/>
    <property type="project" value="UniProtKB-KW"/>
</dbReference>
<evidence type="ECO:0000256" key="5">
    <source>
        <dbReference type="ARBA" id="ARBA00022670"/>
    </source>
</evidence>
<dbReference type="GO" id="GO:0005886">
    <property type="term" value="C:plasma membrane"/>
    <property type="evidence" value="ECO:0007669"/>
    <property type="project" value="UniProtKB-SubCell"/>
</dbReference>
<dbReference type="GO" id="GO:0008237">
    <property type="term" value="F:metallopeptidase activity"/>
    <property type="evidence" value="ECO:0007669"/>
    <property type="project" value="UniProtKB-KW"/>
</dbReference>
<evidence type="ECO:0000256" key="10">
    <source>
        <dbReference type="ARBA" id="ARBA00022989"/>
    </source>
</evidence>
<evidence type="ECO:0000256" key="1">
    <source>
        <dbReference type="ARBA" id="ARBA00001947"/>
    </source>
</evidence>
<feature type="transmembrane region" description="Helical" evidence="13">
    <location>
        <begin position="91"/>
        <end position="114"/>
    </location>
</feature>
<comment type="similarity">
    <text evidence="3">Belongs to the peptidase M50B family.</text>
</comment>
<feature type="domain" description="Peptidase M50" evidence="14">
    <location>
        <begin position="167"/>
        <end position="225"/>
    </location>
</feature>
<evidence type="ECO:0000256" key="3">
    <source>
        <dbReference type="ARBA" id="ARBA00007931"/>
    </source>
</evidence>
<dbReference type="eggNOG" id="COG1994">
    <property type="taxonomic scope" value="Bacteria"/>
</dbReference>
<feature type="transmembrane region" description="Helical" evidence="13">
    <location>
        <begin position="217"/>
        <end position="235"/>
    </location>
</feature>
<dbReference type="Pfam" id="PF02163">
    <property type="entry name" value="Peptidase_M50"/>
    <property type="match status" value="1"/>
</dbReference>
<evidence type="ECO:0000256" key="2">
    <source>
        <dbReference type="ARBA" id="ARBA00004651"/>
    </source>
</evidence>
<keyword evidence="12 13" id="KW-0472">Membrane</keyword>
<feature type="transmembrane region" description="Helical" evidence="13">
    <location>
        <begin position="45"/>
        <end position="70"/>
    </location>
</feature>
<gene>
    <name evidence="15" type="ORF">HMPREF0554_1622</name>
</gene>
<reference evidence="15 16" key="1">
    <citation type="submission" date="2009-10" db="EMBL/GenBank/DDBJ databases">
        <authorList>
            <person name="Harkins D.M."/>
            <person name="Madupu R."/>
            <person name="Durkin A.S."/>
            <person name="Torralba M."/>
            <person name="Methe B."/>
            <person name="Sutton G.G."/>
            <person name="Strausberg R.L."/>
            <person name="Nelson K.E."/>
        </authorList>
    </citation>
    <scope>NUCLEOTIDE SEQUENCE [LARGE SCALE GENOMIC DNA]</scope>
    <source>
        <strain evidence="15 16">F0264</strain>
    </source>
</reference>
<evidence type="ECO:0000256" key="8">
    <source>
        <dbReference type="ARBA" id="ARBA00022801"/>
    </source>
</evidence>
<evidence type="ECO:0000256" key="7">
    <source>
        <dbReference type="ARBA" id="ARBA00022723"/>
    </source>
</evidence>
<dbReference type="InterPro" id="IPR052348">
    <property type="entry name" value="Metallopeptidase_M50B"/>
</dbReference>
<dbReference type="EMBL" id="ADAD01000071">
    <property type="protein sequence ID" value="EEY35460.1"/>
    <property type="molecule type" value="Genomic_DNA"/>
</dbReference>
<dbReference type="AlphaFoldDB" id="D0GKC3"/>
<dbReference type="EC" id="3.4.24.-" evidence="15"/>
<keyword evidence="8 15" id="KW-0378">Hydrolase</keyword>
<sequence length="255" mass="28872">MNNIKRYYNKFKMMNPKNTELKLAVIITVLGFMLFRGISDFNFSWDIVISLCVFVISMTLHEVAHGYVAYRFGDDTAKRAGRLTLNPLKHLDLFGMLLPILLILSGFPFVIGWAKPVPVNFYRLKPNRLGLFCVAIAGIVVNLIIAGISLIALRTLAHSADFFMSDTLLTVFLYMYIINLALAFFNLIPITPLDGGRIVYSMAGEKVRSFYNQIEKYGIIIVFIIVYSGVFRGIFMELLDFFINLTNLGIPVDVI</sequence>
<dbReference type="CDD" id="cd06158">
    <property type="entry name" value="S2P-M50_like_1"/>
    <property type="match status" value="1"/>
</dbReference>
<name>D0GKC3_9FUSO</name>
<evidence type="ECO:0000256" key="4">
    <source>
        <dbReference type="ARBA" id="ARBA00022475"/>
    </source>
</evidence>
<feature type="transmembrane region" description="Helical" evidence="13">
    <location>
        <begin position="21"/>
        <end position="39"/>
    </location>
</feature>
<keyword evidence="6 13" id="KW-0812">Transmembrane</keyword>
<dbReference type="RefSeq" id="WP_006806929.1">
    <property type="nucleotide sequence ID" value="NZ_ADAD01000071.1"/>
</dbReference>
<evidence type="ECO:0000256" key="12">
    <source>
        <dbReference type="ARBA" id="ARBA00023136"/>
    </source>
</evidence>
<dbReference type="GO" id="GO:0006508">
    <property type="term" value="P:proteolysis"/>
    <property type="evidence" value="ECO:0007669"/>
    <property type="project" value="UniProtKB-KW"/>
</dbReference>
<keyword evidence="4" id="KW-1003">Cell membrane</keyword>
<comment type="caution">
    <text evidence="15">The sequence shown here is derived from an EMBL/GenBank/DDBJ whole genome shotgun (WGS) entry which is preliminary data.</text>
</comment>
<keyword evidence="9" id="KW-0862">Zinc</keyword>
<feature type="transmembrane region" description="Helical" evidence="13">
    <location>
        <begin position="168"/>
        <end position="188"/>
    </location>
</feature>
<evidence type="ECO:0000256" key="9">
    <source>
        <dbReference type="ARBA" id="ARBA00022833"/>
    </source>
</evidence>
<keyword evidence="16" id="KW-1185">Reference proteome</keyword>
<keyword evidence="5" id="KW-0645">Protease</keyword>
<protein>
    <submittedName>
        <fullName evidence="15">Peptidase, M50 family</fullName>
        <ecNumber evidence="15">3.4.24.-</ecNumber>
    </submittedName>
</protein>
<dbReference type="MEROPS" id="M50.A05"/>
<evidence type="ECO:0000256" key="11">
    <source>
        <dbReference type="ARBA" id="ARBA00023049"/>
    </source>
</evidence>
<keyword evidence="7" id="KW-0479">Metal-binding</keyword>
<accession>D0GKC3</accession>
<evidence type="ECO:0000313" key="15">
    <source>
        <dbReference type="EMBL" id="EEY35460.1"/>
    </source>
</evidence>
<dbReference type="InterPro" id="IPR044537">
    <property type="entry name" value="Rip2-like"/>
</dbReference>
<evidence type="ECO:0000256" key="6">
    <source>
        <dbReference type="ARBA" id="ARBA00022692"/>
    </source>
</evidence>
<evidence type="ECO:0000313" key="16">
    <source>
        <dbReference type="Proteomes" id="UP000004226"/>
    </source>
</evidence>
<proteinExistence type="inferred from homology"/>
<feature type="transmembrane region" description="Helical" evidence="13">
    <location>
        <begin position="129"/>
        <end position="156"/>
    </location>
</feature>
<dbReference type="Proteomes" id="UP000004226">
    <property type="component" value="Unassembled WGS sequence"/>
</dbReference>
<dbReference type="PANTHER" id="PTHR35864:SF1">
    <property type="entry name" value="ZINC METALLOPROTEASE YWHC-RELATED"/>
    <property type="match status" value="1"/>
</dbReference>
<comment type="cofactor">
    <cofactor evidence="1">
        <name>Zn(2+)</name>
        <dbReference type="ChEBI" id="CHEBI:29105"/>
    </cofactor>
</comment>
<dbReference type="PANTHER" id="PTHR35864">
    <property type="entry name" value="ZINC METALLOPROTEASE MJ0611-RELATED"/>
    <property type="match status" value="1"/>
</dbReference>
<comment type="subcellular location">
    <subcellularLocation>
        <location evidence="2">Cell membrane</location>
        <topology evidence="2">Multi-pass membrane protein</topology>
    </subcellularLocation>
</comment>
<dbReference type="InterPro" id="IPR008915">
    <property type="entry name" value="Peptidase_M50"/>
</dbReference>
<keyword evidence="10 13" id="KW-1133">Transmembrane helix</keyword>
<evidence type="ECO:0000256" key="13">
    <source>
        <dbReference type="SAM" id="Phobius"/>
    </source>
</evidence>